<dbReference type="Gene3D" id="1.20.200.10">
    <property type="entry name" value="Fumarase/aspartase (Central domain)"/>
    <property type="match status" value="1"/>
</dbReference>
<gene>
    <name evidence="13" type="ORF">KDH_57470</name>
</gene>
<keyword evidence="14" id="KW-1185">Reference proteome</keyword>
<dbReference type="InterPro" id="IPR024083">
    <property type="entry name" value="Fumarase/histidase_N"/>
</dbReference>
<dbReference type="Pfam" id="PF00206">
    <property type="entry name" value="Lyase_1"/>
    <property type="match status" value="1"/>
</dbReference>
<reference evidence="13 14" key="1">
    <citation type="submission" date="2023-02" db="EMBL/GenBank/DDBJ databases">
        <title>Dictyobacter halimunensis sp. nov., a new member of the class Ktedonobacteria from forest soil in a geothermal area.</title>
        <authorList>
            <person name="Rachmania M.K."/>
            <person name="Ningsih F."/>
            <person name="Sakai Y."/>
            <person name="Yabe S."/>
            <person name="Yokota A."/>
            <person name="Sjamsuridzal W."/>
        </authorList>
    </citation>
    <scope>NUCLEOTIDE SEQUENCE [LARGE SCALE GENOMIC DNA]</scope>
    <source>
        <strain evidence="13 14">S3.2.2.5</strain>
    </source>
</reference>
<dbReference type="Pfam" id="PF10397">
    <property type="entry name" value="ADSL_C"/>
    <property type="match status" value="1"/>
</dbReference>
<comment type="similarity">
    <text evidence="3 11">Belongs to the lyase 1 family. Adenylosuccinate lyase subfamily.</text>
</comment>
<dbReference type="InterPro" id="IPR000362">
    <property type="entry name" value="Fumarate_lyase_fam"/>
</dbReference>
<keyword evidence="11" id="KW-0658">Purine biosynthesis</keyword>
<evidence type="ECO:0000256" key="10">
    <source>
        <dbReference type="NCBIfam" id="TIGR00928"/>
    </source>
</evidence>
<name>A0ABQ6FXB3_9CHLR</name>
<dbReference type="RefSeq" id="WP_338255337.1">
    <property type="nucleotide sequence ID" value="NZ_BSRI01000002.1"/>
</dbReference>
<sequence length="437" mass="48597">MIERYSRPEMAAIWSAKHKTDKWLQVELLACEGWAREGVIPQEAIEKIRKAQYNAQRMQEIEQETHHDVISFLRSIQEQLGPEGRFIHLGMTSSDVLDTGLAAQLKEAGAVLTQGLQGLTDAVAKAAVEHKYTLITGRSHGIHAEPMTFGLKLALWVDELRRHQTRLAAAIEQVTVGKISGPVGTHASVPPQIEEYVCAQMGLGVAPISNQIVQRDRHAHFMTTLALIGSSLEKMAQEIRHLQRTELSEAFEPFGSGQQGSSAMPHKRNPELCERICGLARLLRGYAVTAMENVALWHERDISHSSTERIIIPDACTLLDYMLHIFTNVISGLQVDAERMLANLNMTGGLVFSQRILLALIDKGVGRQEAYKMVQRNAKKVWAMTSQGAITGAALVEALSEDSEVSGYLNREELNELTNTDYYTKYVDTSFKRIGLS</sequence>
<dbReference type="Gene3D" id="1.10.40.30">
    <property type="entry name" value="Fumarase/aspartase (C-terminal domain)"/>
    <property type="match status" value="1"/>
</dbReference>
<dbReference type="EMBL" id="BSRI01000002">
    <property type="protein sequence ID" value="GLV58919.1"/>
    <property type="molecule type" value="Genomic_DNA"/>
</dbReference>
<dbReference type="NCBIfam" id="TIGR00928">
    <property type="entry name" value="purB"/>
    <property type="match status" value="1"/>
</dbReference>
<dbReference type="SUPFAM" id="SSF48557">
    <property type="entry name" value="L-aspartase-like"/>
    <property type="match status" value="1"/>
</dbReference>
<comment type="caution">
    <text evidence="13">The sequence shown here is derived from an EMBL/GenBank/DDBJ whole genome shotgun (WGS) entry which is preliminary data.</text>
</comment>
<comment type="pathway">
    <text evidence="2 11">Purine metabolism; AMP biosynthesis via de novo pathway; AMP from IMP: step 2/2.</text>
</comment>
<dbReference type="InterPro" id="IPR008948">
    <property type="entry name" value="L-Aspartase-like"/>
</dbReference>
<comment type="catalytic activity">
    <reaction evidence="9">
        <text>N(6)-(1,2-dicarboxyethyl)-AMP = fumarate + AMP</text>
        <dbReference type="Rhea" id="RHEA:16853"/>
        <dbReference type="ChEBI" id="CHEBI:29806"/>
        <dbReference type="ChEBI" id="CHEBI:57567"/>
        <dbReference type="ChEBI" id="CHEBI:456215"/>
        <dbReference type="EC" id="4.3.2.2"/>
    </reaction>
    <physiologicalReaction direction="left-to-right" evidence="9">
        <dbReference type="Rhea" id="RHEA:16854"/>
    </physiologicalReaction>
</comment>
<evidence type="ECO:0000256" key="2">
    <source>
        <dbReference type="ARBA" id="ARBA00004734"/>
    </source>
</evidence>
<comment type="catalytic activity">
    <reaction evidence="7">
        <text>(2S)-2-[5-amino-1-(5-phospho-beta-D-ribosyl)imidazole-4-carboxamido]succinate = 5-amino-1-(5-phospho-beta-D-ribosyl)imidazole-4-carboxamide + fumarate</text>
        <dbReference type="Rhea" id="RHEA:23920"/>
        <dbReference type="ChEBI" id="CHEBI:29806"/>
        <dbReference type="ChEBI" id="CHEBI:58443"/>
        <dbReference type="ChEBI" id="CHEBI:58475"/>
        <dbReference type="EC" id="4.3.2.2"/>
    </reaction>
    <physiologicalReaction direction="left-to-right" evidence="7">
        <dbReference type="Rhea" id="RHEA:23921"/>
    </physiologicalReaction>
</comment>
<feature type="domain" description="Adenylosuccinate lyase C-terminal" evidence="12">
    <location>
        <begin position="348"/>
        <end position="435"/>
    </location>
</feature>
<dbReference type="Gene3D" id="1.10.275.10">
    <property type="entry name" value="Fumarase/aspartase (N-terminal domain)"/>
    <property type="match status" value="1"/>
</dbReference>
<dbReference type="PRINTS" id="PR00149">
    <property type="entry name" value="FUMRATELYASE"/>
</dbReference>
<evidence type="ECO:0000256" key="5">
    <source>
        <dbReference type="ARBA" id="ARBA00017058"/>
    </source>
</evidence>
<dbReference type="Proteomes" id="UP001344906">
    <property type="component" value="Unassembled WGS sequence"/>
</dbReference>
<comment type="pathway">
    <text evidence="1 11">Purine metabolism; IMP biosynthesis via de novo pathway; 5-amino-1-(5-phospho-D-ribosyl)imidazole-4-carboxamide from 5-amino-1-(5-phospho-D-ribosyl)imidazole-4-carboxylate: step 2/2.</text>
</comment>
<dbReference type="InterPro" id="IPR004769">
    <property type="entry name" value="Pur_lyase"/>
</dbReference>
<evidence type="ECO:0000256" key="1">
    <source>
        <dbReference type="ARBA" id="ARBA00004706"/>
    </source>
</evidence>
<evidence type="ECO:0000256" key="8">
    <source>
        <dbReference type="ARBA" id="ARBA00030717"/>
    </source>
</evidence>
<evidence type="ECO:0000313" key="14">
    <source>
        <dbReference type="Proteomes" id="UP001344906"/>
    </source>
</evidence>
<evidence type="ECO:0000256" key="3">
    <source>
        <dbReference type="ARBA" id="ARBA00008273"/>
    </source>
</evidence>
<dbReference type="PANTHER" id="PTHR43172:SF1">
    <property type="entry name" value="ADENYLOSUCCINATE LYASE"/>
    <property type="match status" value="1"/>
</dbReference>
<accession>A0ABQ6FXB3</accession>
<evidence type="ECO:0000256" key="9">
    <source>
        <dbReference type="ARBA" id="ARBA00049115"/>
    </source>
</evidence>
<dbReference type="SMART" id="SM00998">
    <property type="entry name" value="ADSL_C"/>
    <property type="match status" value="1"/>
</dbReference>
<evidence type="ECO:0000256" key="6">
    <source>
        <dbReference type="ARBA" id="ARBA00023239"/>
    </source>
</evidence>
<dbReference type="PROSITE" id="PS00163">
    <property type="entry name" value="FUMARATE_LYASES"/>
    <property type="match status" value="1"/>
</dbReference>
<dbReference type="EC" id="4.3.2.2" evidence="4 10"/>
<keyword evidence="6 11" id="KW-0456">Lyase</keyword>
<protein>
    <recommendedName>
        <fullName evidence="5 10">Adenylosuccinate lyase</fullName>
        <shortName evidence="11">ASL</shortName>
        <ecNumber evidence="4 10">4.3.2.2</ecNumber>
    </recommendedName>
    <alternativeName>
        <fullName evidence="8 11">Adenylosuccinase</fullName>
    </alternativeName>
</protein>
<dbReference type="CDD" id="cd01360">
    <property type="entry name" value="Adenylsuccinate_lyase_1"/>
    <property type="match status" value="1"/>
</dbReference>
<dbReference type="InterPro" id="IPR019468">
    <property type="entry name" value="AdenyloSucc_lyase_C"/>
</dbReference>
<dbReference type="GO" id="GO:0016829">
    <property type="term" value="F:lyase activity"/>
    <property type="evidence" value="ECO:0007669"/>
    <property type="project" value="UniProtKB-KW"/>
</dbReference>
<dbReference type="InterPro" id="IPR022761">
    <property type="entry name" value="Fumarate_lyase_N"/>
</dbReference>
<proteinExistence type="inferred from homology"/>
<dbReference type="InterPro" id="IPR020557">
    <property type="entry name" value="Fumarate_lyase_CS"/>
</dbReference>
<evidence type="ECO:0000313" key="13">
    <source>
        <dbReference type="EMBL" id="GLV58919.1"/>
    </source>
</evidence>
<evidence type="ECO:0000259" key="12">
    <source>
        <dbReference type="SMART" id="SM00998"/>
    </source>
</evidence>
<dbReference type="PRINTS" id="PR00145">
    <property type="entry name" value="ARGSUCLYASE"/>
</dbReference>
<dbReference type="PANTHER" id="PTHR43172">
    <property type="entry name" value="ADENYLOSUCCINATE LYASE"/>
    <property type="match status" value="1"/>
</dbReference>
<organism evidence="13 14">
    <name type="scientific">Dictyobacter halimunensis</name>
    <dbReference type="NCBI Taxonomy" id="3026934"/>
    <lineage>
        <taxon>Bacteria</taxon>
        <taxon>Bacillati</taxon>
        <taxon>Chloroflexota</taxon>
        <taxon>Ktedonobacteria</taxon>
        <taxon>Ktedonobacterales</taxon>
        <taxon>Dictyobacteraceae</taxon>
        <taxon>Dictyobacter</taxon>
    </lineage>
</organism>
<evidence type="ECO:0000256" key="7">
    <source>
        <dbReference type="ARBA" id="ARBA00024477"/>
    </source>
</evidence>
<evidence type="ECO:0000256" key="4">
    <source>
        <dbReference type="ARBA" id="ARBA00012339"/>
    </source>
</evidence>
<evidence type="ECO:0000256" key="11">
    <source>
        <dbReference type="RuleBase" id="RU361172"/>
    </source>
</evidence>